<evidence type="ECO:0000256" key="1">
    <source>
        <dbReference type="ARBA" id="ARBA00001954"/>
    </source>
</evidence>
<dbReference type="GO" id="GO:0005506">
    <property type="term" value="F:iron ion binding"/>
    <property type="evidence" value="ECO:0007669"/>
    <property type="project" value="UniProtKB-ARBA"/>
</dbReference>
<dbReference type="Proteomes" id="UP000259273">
    <property type="component" value="Unassembled WGS sequence"/>
</dbReference>
<sequence length="264" mass="30421">MAAQAQVLPCREGEPRYFEAIDRIQRLESFHSLAHEPALLQLMTLLLGEGAFPHPLGVMRLVFPDNPEVTTPPHQDFRNNQGTPRLTAAWIPLADCPLDSGPLAILPGSHRSGVLPLSFHLGPGNRQAVLPEELATARWATADFCAGDVLLFPALTVHRALPNRHPSRMRLSVDFRYQPAGEPLTEQCLQPHFARQSWDEIYRGWRSPDLQYYWHKRHYTVVPWDASLHALPEEHWDQALREDMIYERLRQRRFRNREQPRDEG</sequence>
<dbReference type="EMBL" id="DMND01000178">
    <property type="protein sequence ID" value="HAN28661.1"/>
    <property type="molecule type" value="Genomic_DNA"/>
</dbReference>
<proteinExistence type="predicted"/>
<dbReference type="PANTHER" id="PTHR20883:SF48">
    <property type="entry name" value="ECTOINE DIOXYGENASE"/>
    <property type="match status" value="1"/>
</dbReference>
<dbReference type="GO" id="GO:0016706">
    <property type="term" value="F:2-oxoglutarate-dependent dioxygenase activity"/>
    <property type="evidence" value="ECO:0007669"/>
    <property type="project" value="UniProtKB-ARBA"/>
</dbReference>
<comment type="caution">
    <text evidence="2">The sequence shown here is derived from an EMBL/GenBank/DDBJ whole genome shotgun (WGS) entry which is preliminary data.</text>
</comment>
<organism evidence="2 3">
    <name type="scientific">Haliea salexigens</name>
    <dbReference type="NCBI Taxonomy" id="287487"/>
    <lineage>
        <taxon>Bacteria</taxon>
        <taxon>Pseudomonadati</taxon>
        <taxon>Pseudomonadota</taxon>
        <taxon>Gammaproteobacteria</taxon>
        <taxon>Cellvibrionales</taxon>
        <taxon>Halieaceae</taxon>
        <taxon>Haliea</taxon>
    </lineage>
</organism>
<evidence type="ECO:0008006" key="4">
    <source>
        <dbReference type="Google" id="ProtNLM"/>
    </source>
</evidence>
<dbReference type="Gene3D" id="2.60.120.620">
    <property type="entry name" value="q2cbj1_9rhob like domain"/>
    <property type="match status" value="1"/>
</dbReference>
<dbReference type="PANTHER" id="PTHR20883">
    <property type="entry name" value="PHYTANOYL-COA DIOXYGENASE DOMAIN CONTAINING 1"/>
    <property type="match status" value="1"/>
</dbReference>
<dbReference type="AlphaFoldDB" id="A0A3C1KQ07"/>
<dbReference type="SUPFAM" id="SSF51197">
    <property type="entry name" value="Clavaminate synthase-like"/>
    <property type="match status" value="1"/>
</dbReference>
<name>A0A3C1KQ07_9GAMM</name>
<reference evidence="2 3" key="1">
    <citation type="journal article" date="2018" name="Nat. Biotechnol.">
        <title>A standardized bacterial taxonomy based on genome phylogeny substantially revises the tree of life.</title>
        <authorList>
            <person name="Parks D.H."/>
            <person name="Chuvochina M."/>
            <person name="Waite D.W."/>
            <person name="Rinke C."/>
            <person name="Skarshewski A."/>
            <person name="Chaumeil P.A."/>
            <person name="Hugenholtz P."/>
        </authorList>
    </citation>
    <scope>NUCLEOTIDE SEQUENCE [LARGE SCALE GENOMIC DNA]</scope>
    <source>
        <strain evidence="2">UBA9158</strain>
    </source>
</reference>
<gene>
    <name evidence="2" type="ORF">DCP75_13235</name>
</gene>
<dbReference type="InterPro" id="IPR008775">
    <property type="entry name" value="Phytyl_CoA_dOase-like"/>
</dbReference>
<evidence type="ECO:0000313" key="3">
    <source>
        <dbReference type="Proteomes" id="UP000259273"/>
    </source>
</evidence>
<comment type="cofactor">
    <cofactor evidence="1">
        <name>Fe(2+)</name>
        <dbReference type="ChEBI" id="CHEBI:29033"/>
    </cofactor>
</comment>
<protein>
    <recommendedName>
        <fullName evidence="4">Phytanoyl-CoA dioxygenase</fullName>
    </recommendedName>
</protein>
<dbReference type="Pfam" id="PF05721">
    <property type="entry name" value="PhyH"/>
    <property type="match status" value="1"/>
</dbReference>
<evidence type="ECO:0000313" key="2">
    <source>
        <dbReference type="EMBL" id="HAN28661.1"/>
    </source>
</evidence>
<dbReference type="STRING" id="1121937.GCA_000423125_01807"/>
<accession>A0A3C1KQ07</accession>